<dbReference type="Proteomes" id="UP000799778">
    <property type="component" value="Unassembled WGS sequence"/>
</dbReference>
<sequence>MGASQSTGGGDDASNNAEVKTSYYELLSIERNASEEEIKKAYRRKALELHPDRNYGDVERTTALFAEIQSAYQVLSDPQERAWYDAHEYDILRGNDGSGDGGDGAGGDSGPKYEGNMKVTTADEISRMMGRFRGNVKFDDSPSGFYGYLNEVFATLAKEEEYASSWDGGDVAEYPSFGHKDDAYDDVVKGFYSAWAGFATRKSFAWKDKYRVSEAPDRRVRRLIEKENKKCRDDGIREFNEAVRTLVQFVRKRDPRYTPNRQTEDERAKAQRQATQAQAARARAAHAAKMDEAVPEWATRRDFDDEEEEETEEESEQDHFECVACRKTFKSERQWEAHEKSKKHQKAVFALKKQMRKDNANLNLDEDIPSSGVITPVEDANGNASEGLNDLDDSVDDLAKDVKNAKVEDATDEEDAGTSEDDDTAPQSRPNPSAQTPSTSSEAEEDSSEDDEYASRAAVEARLAPFAKSASSSTTKPSPENEDDNNDDKDDESTTAAPSQPKLGKAALKRQKKAAKAAAETAPDAASSGHKCASCDAAFPSKTQLFDHLKKNPKHAAPPSAVKGASAAAGGAGGGKKAAGKGKKKK</sequence>
<evidence type="ECO:0000256" key="1">
    <source>
        <dbReference type="ARBA" id="ARBA00022723"/>
    </source>
</evidence>
<dbReference type="GeneID" id="54281198"/>
<dbReference type="RefSeq" id="XP_033379949.1">
    <property type="nucleotide sequence ID" value="XM_033523801.1"/>
</dbReference>
<dbReference type="InterPro" id="IPR036869">
    <property type="entry name" value="J_dom_sf"/>
</dbReference>
<feature type="compositionally biased region" description="Acidic residues" evidence="5">
    <location>
        <begin position="480"/>
        <end position="493"/>
    </location>
</feature>
<feature type="region of interest" description="Disordered" evidence="5">
    <location>
        <begin position="356"/>
        <end position="534"/>
    </location>
</feature>
<dbReference type="AlphaFoldDB" id="A0A6A5XFA3"/>
<dbReference type="EMBL" id="ML978074">
    <property type="protein sequence ID" value="KAF2011610.1"/>
    <property type="molecule type" value="Genomic_DNA"/>
</dbReference>
<feature type="compositionally biased region" description="Polar residues" evidence="5">
    <location>
        <begin position="425"/>
        <end position="439"/>
    </location>
</feature>
<dbReference type="SUPFAM" id="SSF57667">
    <property type="entry name" value="beta-beta-alpha zinc fingers"/>
    <property type="match status" value="1"/>
</dbReference>
<feature type="compositionally biased region" description="Acidic residues" evidence="5">
    <location>
        <begin position="304"/>
        <end position="316"/>
    </location>
</feature>
<evidence type="ECO:0000256" key="5">
    <source>
        <dbReference type="SAM" id="MobiDB-lite"/>
    </source>
</evidence>
<dbReference type="PROSITE" id="PS00028">
    <property type="entry name" value="ZINC_FINGER_C2H2_1"/>
    <property type="match status" value="1"/>
</dbReference>
<dbReference type="CDD" id="cd06257">
    <property type="entry name" value="DnaJ"/>
    <property type="match status" value="1"/>
</dbReference>
<evidence type="ECO:0000313" key="9">
    <source>
        <dbReference type="Proteomes" id="UP000799778"/>
    </source>
</evidence>
<dbReference type="Gene3D" id="1.10.287.110">
    <property type="entry name" value="DnaJ domain"/>
    <property type="match status" value="1"/>
</dbReference>
<feature type="compositionally biased region" description="Low complexity" evidence="5">
    <location>
        <begin position="557"/>
        <end position="569"/>
    </location>
</feature>
<feature type="region of interest" description="Disordered" evidence="5">
    <location>
        <begin position="94"/>
        <end position="116"/>
    </location>
</feature>
<dbReference type="InterPro" id="IPR036236">
    <property type="entry name" value="Znf_C2H2_sf"/>
</dbReference>
<feature type="region of interest" description="Disordered" evidence="5">
    <location>
        <begin position="546"/>
        <end position="586"/>
    </location>
</feature>
<dbReference type="Gene3D" id="3.30.160.60">
    <property type="entry name" value="Classic Zinc Finger"/>
    <property type="match status" value="1"/>
</dbReference>
<evidence type="ECO:0000259" key="7">
    <source>
        <dbReference type="PROSITE" id="PS50157"/>
    </source>
</evidence>
<feature type="compositionally biased region" description="Basic and acidic residues" evidence="5">
    <location>
        <begin position="288"/>
        <end position="303"/>
    </location>
</feature>
<feature type="domain" description="C2H2-type" evidence="7">
    <location>
        <begin position="530"/>
        <end position="560"/>
    </location>
</feature>
<keyword evidence="9" id="KW-1185">Reference proteome</keyword>
<feature type="compositionally biased region" description="Basic and acidic residues" evidence="5">
    <location>
        <begin position="397"/>
        <end position="409"/>
    </location>
</feature>
<feature type="compositionally biased region" description="Acidic residues" evidence="5">
    <location>
        <begin position="410"/>
        <end position="424"/>
    </location>
</feature>
<dbReference type="GO" id="GO:0005737">
    <property type="term" value="C:cytoplasm"/>
    <property type="evidence" value="ECO:0007669"/>
    <property type="project" value="TreeGrafter"/>
</dbReference>
<dbReference type="InterPro" id="IPR001623">
    <property type="entry name" value="DnaJ_domain"/>
</dbReference>
<feature type="compositionally biased region" description="Low complexity" evidence="5">
    <location>
        <begin position="516"/>
        <end position="526"/>
    </location>
</feature>
<organism evidence="8 9">
    <name type="scientific">Aaosphaeria arxii CBS 175.79</name>
    <dbReference type="NCBI Taxonomy" id="1450172"/>
    <lineage>
        <taxon>Eukaryota</taxon>
        <taxon>Fungi</taxon>
        <taxon>Dikarya</taxon>
        <taxon>Ascomycota</taxon>
        <taxon>Pezizomycotina</taxon>
        <taxon>Dothideomycetes</taxon>
        <taxon>Pleosporomycetidae</taxon>
        <taxon>Pleosporales</taxon>
        <taxon>Pleosporales incertae sedis</taxon>
        <taxon>Aaosphaeria</taxon>
    </lineage>
</organism>
<feature type="compositionally biased region" description="Basic and acidic residues" evidence="5">
    <location>
        <begin position="254"/>
        <end position="269"/>
    </location>
</feature>
<feature type="compositionally biased region" description="Low complexity" evidence="5">
    <location>
        <begin position="467"/>
        <end position="478"/>
    </location>
</feature>
<dbReference type="InterPro" id="IPR018253">
    <property type="entry name" value="DnaJ_domain_CS"/>
</dbReference>
<dbReference type="GO" id="GO:0003676">
    <property type="term" value="F:nucleic acid binding"/>
    <property type="evidence" value="ECO:0007669"/>
    <property type="project" value="InterPro"/>
</dbReference>
<dbReference type="Pfam" id="PF12171">
    <property type="entry name" value="zf-C2H2_jaz"/>
    <property type="match status" value="1"/>
</dbReference>
<proteinExistence type="predicted"/>
<feature type="compositionally biased region" description="Acidic residues" evidence="5">
    <location>
        <begin position="442"/>
        <end position="452"/>
    </location>
</feature>
<evidence type="ECO:0000313" key="8">
    <source>
        <dbReference type="EMBL" id="KAF2011610.1"/>
    </source>
</evidence>
<dbReference type="SMART" id="SM00355">
    <property type="entry name" value="ZnF_C2H2"/>
    <property type="match status" value="2"/>
</dbReference>
<feature type="region of interest" description="Disordered" evidence="5">
    <location>
        <begin position="254"/>
        <end position="319"/>
    </location>
</feature>
<dbReference type="InterPro" id="IPR022755">
    <property type="entry name" value="Znf_C2H2_jaz"/>
</dbReference>
<gene>
    <name evidence="8" type="ORF">BU24DRAFT_354012</name>
</gene>
<dbReference type="InterPro" id="IPR003604">
    <property type="entry name" value="Matrin/U1-like-C_Znf_C2H2"/>
</dbReference>
<dbReference type="SUPFAM" id="SSF46565">
    <property type="entry name" value="Chaperone J-domain"/>
    <property type="match status" value="1"/>
</dbReference>
<dbReference type="SMART" id="SM00271">
    <property type="entry name" value="DnaJ"/>
    <property type="match status" value="1"/>
</dbReference>
<feature type="domain" description="C2H2-type" evidence="7">
    <location>
        <begin position="320"/>
        <end position="344"/>
    </location>
</feature>
<reference evidence="8" key="1">
    <citation type="journal article" date="2020" name="Stud. Mycol.">
        <title>101 Dothideomycetes genomes: a test case for predicting lifestyles and emergence of pathogens.</title>
        <authorList>
            <person name="Haridas S."/>
            <person name="Albert R."/>
            <person name="Binder M."/>
            <person name="Bloem J."/>
            <person name="Labutti K."/>
            <person name="Salamov A."/>
            <person name="Andreopoulos B."/>
            <person name="Baker S."/>
            <person name="Barry K."/>
            <person name="Bills G."/>
            <person name="Bluhm B."/>
            <person name="Cannon C."/>
            <person name="Castanera R."/>
            <person name="Culley D."/>
            <person name="Daum C."/>
            <person name="Ezra D."/>
            <person name="Gonzalez J."/>
            <person name="Henrissat B."/>
            <person name="Kuo A."/>
            <person name="Liang C."/>
            <person name="Lipzen A."/>
            <person name="Lutzoni F."/>
            <person name="Magnuson J."/>
            <person name="Mondo S."/>
            <person name="Nolan M."/>
            <person name="Ohm R."/>
            <person name="Pangilinan J."/>
            <person name="Park H.-J."/>
            <person name="Ramirez L."/>
            <person name="Alfaro M."/>
            <person name="Sun H."/>
            <person name="Tritt A."/>
            <person name="Yoshinaga Y."/>
            <person name="Zwiers L.-H."/>
            <person name="Turgeon B."/>
            <person name="Goodwin S."/>
            <person name="Spatafora J."/>
            <person name="Crous P."/>
            <person name="Grigoriev I."/>
        </authorList>
    </citation>
    <scope>NUCLEOTIDE SEQUENCE</scope>
    <source>
        <strain evidence="8">CBS 175.79</strain>
    </source>
</reference>
<dbReference type="Pfam" id="PF00226">
    <property type="entry name" value="DnaJ"/>
    <property type="match status" value="1"/>
</dbReference>
<dbReference type="PROSITE" id="PS00636">
    <property type="entry name" value="DNAJ_1"/>
    <property type="match status" value="1"/>
</dbReference>
<accession>A0A6A5XFA3</accession>
<protein>
    <submittedName>
        <fullName evidence="8">DnaJ-domain-containing protein</fullName>
    </submittedName>
</protein>
<dbReference type="PROSITE" id="PS50157">
    <property type="entry name" value="ZINC_FINGER_C2H2_2"/>
    <property type="match status" value="2"/>
</dbReference>
<feature type="domain" description="J" evidence="6">
    <location>
        <begin position="22"/>
        <end position="88"/>
    </location>
</feature>
<evidence type="ECO:0000256" key="3">
    <source>
        <dbReference type="ARBA" id="ARBA00022833"/>
    </source>
</evidence>
<name>A0A6A5XFA3_9PLEO</name>
<evidence type="ECO:0000256" key="2">
    <source>
        <dbReference type="ARBA" id="ARBA00022771"/>
    </source>
</evidence>
<dbReference type="InterPro" id="IPR051964">
    <property type="entry name" value="Chaperone_stress_response"/>
</dbReference>
<dbReference type="InterPro" id="IPR013087">
    <property type="entry name" value="Znf_C2H2_type"/>
</dbReference>
<dbReference type="PROSITE" id="PS50076">
    <property type="entry name" value="DNAJ_2"/>
    <property type="match status" value="1"/>
</dbReference>
<evidence type="ECO:0000256" key="4">
    <source>
        <dbReference type="PROSITE-ProRule" id="PRU00042"/>
    </source>
</evidence>
<keyword evidence="2 4" id="KW-0863">Zinc-finger</keyword>
<feature type="compositionally biased region" description="Low complexity" evidence="5">
    <location>
        <begin position="271"/>
        <end position="287"/>
    </location>
</feature>
<dbReference type="OrthoDB" id="5894at2759"/>
<feature type="compositionally biased region" description="Gly residues" evidence="5">
    <location>
        <begin position="96"/>
        <end position="109"/>
    </location>
</feature>
<dbReference type="InterPro" id="IPR054076">
    <property type="entry name" value="ZUO1-like_ZHD"/>
</dbReference>
<dbReference type="GO" id="GO:0008270">
    <property type="term" value="F:zinc ion binding"/>
    <property type="evidence" value="ECO:0007669"/>
    <property type="project" value="UniProtKB-KW"/>
</dbReference>
<keyword evidence="1" id="KW-0479">Metal-binding</keyword>
<dbReference type="PANTHER" id="PTHR44029:SF1">
    <property type="entry name" value="DNAJ HOMOLOG SUBFAMILY C MEMBER 21"/>
    <property type="match status" value="1"/>
</dbReference>
<evidence type="ECO:0000259" key="6">
    <source>
        <dbReference type="PROSITE" id="PS50076"/>
    </source>
</evidence>
<dbReference type="PANTHER" id="PTHR44029">
    <property type="entry name" value="DNAJ HOMOLOG SUBFAMILY C MEMBER 21"/>
    <property type="match status" value="1"/>
</dbReference>
<dbReference type="Pfam" id="PF21884">
    <property type="entry name" value="ZUO1-like_ZHD"/>
    <property type="match status" value="1"/>
</dbReference>
<dbReference type="PRINTS" id="PR00625">
    <property type="entry name" value="JDOMAIN"/>
</dbReference>
<keyword evidence="3" id="KW-0862">Zinc</keyword>
<dbReference type="SMART" id="SM00451">
    <property type="entry name" value="ZnF_U1"/>
    <property type="match status" value="1"/>
</dbReference>